<gene>
    <name evidence="2" type="ORF">ACFFLM_20720</name>
</gene>
<proteinExistence type="predicted"/>
<reference evidence="2 3" key="1">
    <citation type="submission" date="2024-09" db="EMBL/GenBank/DDBJ databases">
        <authorList>
            <person name="Sun Q."/>
            <person name="Mori K."/>
        </authorList>
    </citation>
    <scope>NUCLEOTIDE SEQUENCE [LARGE SCALE GENOMIC DNA]</scope>
    <source>
        <strain evidence="2 3">JCM 13503</strain>
    </source>
</reference>
<protein>
    <submittedName>
        <fullName evidence="2">Uncharacterized protein</fullName>
    </submittedName>
</protein>
<feature type="transmembrane region" description="Helical" evidence="1">
    <location>
        <begin position="21"/>
        <end position="38"/>
    </location>
</feature>
<evidence type="ECO:0000313" key="3">
    <source>
        <dbReference type="Proteomes" id="UP001589733"/>
    </source>
</evidence>
<comment type="caution">
    <text evidence="2">The sequence shown here is derived from an EMBL/GenBank/DDBJ whole genome shotgun (WGS) entry which is preliminary data.</text>
</comment>
<keyword evidence="1" id="KW-1133">Transmembrane helix</keyword>
<organism evidence="2 3">
    <name type="scientific">Deinococcus oregonensis</name>
    <dbReference type="NCBI Taxonomy" id="1805970"/>
    <lineage>
        <taxon>Bacteria</taxon>
        <taxon>Thermotogati</taxon>
        <taxon>Deinococcota</taxon>
        <taxon>Deinococci</taxon>
        <taxon>Deinococcales</taxon>
        <taxon>Deinococcaceae</taxon>
        <taxon>Deinococcus</taxon>
    </lineage>
</organism>
<feature type="transmembrane region" description="Helical" evidence="1">
    <location>
        <begin position="90"/>
        <end position="113"/>
    </location>
</feature>
<accession>A0ABV6B7H8</accession>
<dbReference type="Proteomes" id="UP001589733">
    <property type="component" value="Unassembled WGS sequence"/>
</dbReference>
<evidence type="ECO:0000256" key="1">
    <source>
        <dbReference type="SAM" id="Phobius"/>
    </source>
</evidence>
<keyword evidence="1" id="KW-0472">Membrane</keyword>
<name>A0ABV6B7H8_9DEIO</name>
<feature type="transmembrane region" description="Helical" evidence="1">
    <location>
        <begin position="50"/>
        <end position="69"/>
    </location>
</feature>
<keyword evidence="3" id="KW-1185">Reference proteome</keyword>
<dbReference type="EMBL" id="JBHLYR010000060">
    <property type="protein sequence ID" value="MFB9994386.1"/>
    <property type="molecule type" value="Genomic_DNA"/>
</dbReference>
<evidence type="ECO:0000313" key="2">
    <source>
        <dbReference type="EMBL" id="MFB9994386.1"/>
    </source>
</evidence>
<keyword evidence="1" id="KW-0812">Transmembrane</keyword>
<dbReference type="RefSeq" id="WP_380015039.1">
    <property type="nucleotide sequence ID" value="NZ_JBHLYR010000060.1"/>
</dbReference>
<sequence>MSGTIKSQSRGQALAELLGRGTLYGVGAAVLGAGLGSLRGHDLAGALEGLNWAGILLSILAGAMIYGSIGTSSAEVVLRSRLGEGTKLDALPFAPMFMALIAGGLCFLVAWGLKAAF</sequence>